<protein>
    <submittedName>
        <fullName evidence="2">Uncharacterized protein</fullName>
    </submittedName>
</protein>
<name>A0A8H7AB48_9EURO</name>
<feature type="chain" id="PRO_5034394770" evidence="1">
    <location>
        <begin position="19"/>
        <end position="133"/>
    </location>
</feature>
<dbReference type="OrthoDB" id="3547571at2759"/>
<feature type="signal peptide" evidence="1">
    <location>
        <begin position="1"/>
        <end position="18"/>
    </location>
</feature>
<accession>A0A8H7AB48</accession>
<keyword evidence="3" id="KW-1185">Reference proteome</keyword>
<organism evidence="2 3">
    <name type="scientific">Endocarpon pusillum</name>
    <dbReference type="NCBI Taxonomy" id="364733"/>
    <lineage>
        <taxon>Eukaryota</taxon>
        <taxon>Fungi</taxon>
        <taxon>Dikarya</taxon>
        <taxon>Ascomycota</taxon>
        <taxon>Pezizomycotina</taxon>
        <taxon>Eurotiomycetes</taxon>
        <taxon>Chaetothyriomycetidae</taxon>
        <taxon>Verrucariales</taxon>
        <taxon>Verrucariaceae</taxon>
        <taxon>Endocarpon</taxon>
    </lineage>
</organism>
<dbReference type="Proteomes" id="UP000606974">
    <property type="component" value="Unassembled WGS sequence"/>
</dbReference>
<gene>
    <name evidence="2" type="ORF">GJ744_002132</name>
</gene>
<proteinExistence type="predicted"/>
<dbReference type="AlphaFoldDB" id="A0A8H7AB48"/>
<dbReference type="EMBL" id="JAACFV010000135">
    <property type="protein sequence ID" value="KAF7504512.1"/>
    <property type="molecule type" value="Genomic_DNA"/>
</dbReference>
<reference evidence="2" key="1">
    <citation type="submission" date="2020-02" db="EMBL/GenBank/DDBJ databases">
        <authorList>
            <person name="Palmer J.M."/>
        </authorList>
    </citation>
    <scope>NUCLEOTIDE SEQUENCE</scope>
    <source>
        <strain evidence="2">EPUS1.4</strain>
        <tissue evidence="2">Thallus</tissue>
    </source>
</reference>
<evidence type="ECO:0000313" key="3">
    <source>
        <dbReference type="Proteomes" id="UP000606974"/>
    </source>
</evidence>
<evidence type="ECO:0000313" key="2">
    <source>
        <dbReference type="EMBL" id="KAF7504512.1"/>
    </source>
</evidence>
<sequence>MTSCLSVFIFLAVKLAFATPEAALTQQPLHRITKPMTTTTPLPTLTSCPSLGKRQDSSYPTICGYSNGVQQAARTAEPGWACTTDVVHGLWGFCQTSAYAAGQCTLGGNCVDEFACTTGCGTVGDAAVGTFRW</sequence>
<comment type="caution">
    <text evidence="2">The sequence shown here is derived from an EMBL/GenBank/DDBJ whole genome shotgun (WGS) entry which is preliminary data.</text>
</comment>
<keyword evidence="1" id="KW-0732">Signal</keyword>
<evidence type="ECO:0000256" key="1">
    <source>
        <dbReference type="SAM" id="SignalP"/>
    </source>
</evidence>